<dbReference type="EC" id="2.7.13.3" evidence="3"/>
<feature type="domain" description="PAC" evidence="15">
    <location>
        <begin position="568"/>
        <end position="622"/>
    </location>
</feature>
<dbReference type="InterPro" id="IPR004358">
    <property type="entry name" value="Sig_transdc_His_kin-like_C"/>
</dbReference>
<keyword evidence="7" id="KW-0418">Kinase</keyword>
<dbReference type="SUPFAM" id="SSF47384">
    <property type="entry name" value="Homodimeric domain of signal transducing histidine kinase"/>
    <property type="match status" value="1"/>
</dbReference>
<dbReference type="Gene3D" id="3.30.565.10">
    <property type="entry name" value="Histidine kinase-like ATPase, C-terminal domain"/>
    <property type="match status" value="1"/>
</dbReference>
<dbReference type="SMART" id="SM00448">
    <property type="entry name" value="REC"/>
    <property type="match status" value="1"/>
</dbReference>
<evidence type="ECO:0000256" key="6">
    <source>
        <dbReference type="ARBA" id="ARBA00022741"/>
    </source>
</evidence>
<dbReference type="PROSITE" id="PS50110">
    <property type="entry name" value="RESPONSE_REGULATORY"/>
    <property type="match status" value="1"/>
</dbReference>
<protein>
    <recommendedName>
        <fullName evidence="3">histidine kinase</fullName>
        <ecNumber evidence="3">2.7.13.3</ecNumber>
    </recommendedName>
</protein>
<dbReference type="InterPro" id="IPR003661">
    <property type="entry name" value="HisK_dim/P_dom"/>
</dbReference>
<dbReference type="Pfam" id="PF00672">
    <property type="entry name" value="HAMP"/>
    <property type="match status" value="1"/>
</dbReference>
<keyword evidence="11" id="KW-1133">Transmembrane helix</keyword>
<feature type="domain" description="HAMP" evidence="16">
    <location>
        <begin position="175"/>
        <end position="227"/>
    </location>
</feature>
<keyword evidence="18" id="KW-1185">Reference proteome</keyword>
<dbReference type="InterPro" id="IPR000014">
    <property type="entry name" value="PAS"/>
</dbReference>
<evidence type="ECO:0000256" key="5">
    <source>
        <dbReference type="ARBA" id="ARBA00022679"/>
    </source>
</evidence>
<dbReference type="SMART" id="SM00304">
    <property type="entry name" value="HAMP"/>
    <property type="match status" value="1"/>
</dbReference>
<evidence type="ECO:0000256" key="7">
    <source>
        <dbReference type="ARBA" id="ARBA00022777"/>
    </source>
</evidence>
<evidence type="ECO:0000259" key="16">
    <source>
        <dbReference type="PROSITE" id="PS50885"/>
    </source>
</evidence>
<evidence type="ECO:0000256" key="4">
    <source>
        <dbReference type="ARBA" id="ARBA00022553"/>
    </source>
</evidence>
<dbReference type="InterPro" id="IPR036890">
    <property type="entry name" value="HATPase_C_sf"/>
</dbReference>
<evidence type="ECO:0000313" key="17">
    <source>
        <dbReference type="EMBL" id="ATX79505.1"/>
    </source>
</evidence>
<organism evidence="17 18">
    <name type="scientific">Mariprofundus aestuarium</name>
    <dbReference type="NCBI Taxonomy" id="1921086"/>
    <lineage>
        <taxon>Bacteria</taxon>
        <taxon>Pseudomonadati</taxon>
        <taxon>Pseudomonadota</taxon>
        <taxon>Candidatius Mariprofundia</taxon>
        <taxon>Mariprofundales</taxon>
        <taxon>Mariprofundaceae</taxon>
        <taxon>Mariprofundus</taxon>
    </lineage>
</organism>
<evidence type="ECO:0000256" key="9">
    <source>
        <dbReference type="ARBA" id="ARBA00023012"/>
    </source>
</evidence>
<dbReference type="Pfam" id="PF00989">
    <property type="entry name" value="PAS"/>
    <property type="match status" value="1"/>
</dbReference>
<dbReference type="InterPro" id="IPR001610">
    <property type="entry name" value="PAC"/>
</dbReference>
<dbReference type="SMART" id="SM00091">
    <property type="entry name" value="PAS"/>
    <property type="match status" value="3"/>
</dbReference>
<dbReference type="PROSITE" id="PS50109">
    <property type="entry name" value="HIS_KIN"/>
    <property type="match status" value="1"/>
</dbReference>
<dbReference type="GO" id="GO:0000155">
    <property type="term" value="F:phosphorelay sensor kinase activity"/>
    <property type="evidence" value="ECO:0007669"/>
    <property type="project" value="InterPro"/>
</dbReference>
<gene>
    <name evidence="17" type="ORF">Ga0123461_1086</name>
</gene>
<dbReference type="InterPro" id="IPR001789">
    <property type="entry name" value="Sig_transdc_resp-reg_receiver"/>
</dbReference>
<feature type="transmembrane region" description="Helical" evidence="11">
    <location>
        <begin position="150"/>
        <end position="173"/>
    </location>
</feature>
<dbReference type="RefSeq" id="WP_157819240.1">
    <property type="nucleotide sequence ID" value="NZ_CP018799.1"/>
</dbReference>
<dbReference type="InterPro" id="IPR003594">
    <property type="entry name" value="HATPase_dom"/>
</dbReference>
<keyword evidence="9" id="KW-0902">Two-component regulatory system</keyword>
<proteinExistence type="predicted"/>
<dbReference type="CDD" id="cd00156">
    <property type="entry name" value="REC"/>
    <property type="match status" value="1"/>
</dbReference>
<dbReference type="InterPro" id="IPR003660">
    <property type="entry name" value="HAMP_dom"/>
</dbReference>
<reference evidence="17 18" key="1">
    <citation type="submission" date="2016-12" db="EMBL/GenBank/DDBJ databases">
        <title>Isolation and genomic insights into novel planktonic Zetaproteobacteria from stratified waters of the Chesapeake Bay.</title>
        <authorList>
            <person name="McAllister S.M."/>
            <person name="Kato S."/>
            <person name="Chan C.S."/>
            <person name="Chiu B.K."/>
            <person name="Field E.K."/>
        </authorList>
    </citation>
    <scope>NUCLEOTIDE SEQUENCE [LARGE SCALE GENOMIC DNA]</scope>
    <source>
        <strain evidence="17 18">CP-5</strain>
    </source>
</reference>
<dbReference type="InterPro" id="IPR011006">
    <property type="entry name" value="CheY-like_superfamily"/>
</dbReference>
<dbReference type="InterPro" id="IPR013767">
    <property type="entry name" value="PAS_fold"/>
</dbReference>
<feature type="modified residue" description="4-aspartylphosphate" evidence="10">
    <location>
        <position position="932"/>
    </location>
</feature>
<accession>A0A2K8KX55</accession>
<evidence type="ECO:0000313" key="18">
    <source>
        <dbReference type="Proteomes" id="UP000231701"/>
    </source>
</evidence>
<dbReference type="KEGG" id="maes:Ga0123461_1086"/>
<evidence type="ECO:0000256" key="2">
    <source>
        <dbReference type="ARBA" id="ARBA00004370"/>
    </source>
</evidence>
<comment type="subcellular location">
    <subcellularLocation>
        <location evidence="2">Membrane</location>
    </subcellularLocation>
</comment>
<keyword evidence="6" id="KW-0547">Nucleotide-binding</keyword>
<keyword evidence="11" id="KW-0812">Transmembrane</keyword>
<dbReference type="PROSITE" id="PS50112">
    <property type="entry name" value="PAS"/>
    <property type="match status" value="3"/>
</dbReference>
<dbReference type="PANTHER" id="PTHR43065:SF42">
    <property type="entry name" value="TWO-COMPONENT SENSOR PPRA"/>
    <property type="match status" value="1"/>
</dbReference>
<dbReference type="CDD" id="cd00082">
    <property type="entry name" value="HisKA"/>
    <property type="match status" value="1"/>
</dbReference>
<dbReference type="PROSITE" id="PS50885">
    <property type="entry name" value="HAMP"/>
    <property type="match status" value="1"/>
</dbReference>
<dbReference type="PRINTS" id="PR00344">
    <property type="entry name" value="BCTRLSENSOR"/>
</dbReference>
<dbReference type="GO" id="GO:0016020">
    <property type="term" value="C:membrane"/>
    <property type="evidence" value="ECO:0007669"/>
    <property type="project" value="UniProtKB-SubCell"/>
</dbReference>
<dbReference type="Gene3D" id="6.10.340.10">
    <property type="match status" value="1"/>
</dbReference>
<dbReference type="CDD" id="cd00130">
    <property type="entry name" value="PAS"/>
    <property type="match status" value="3"/>
</dbReference>
<sequence>MPRFFNSIRIRITVALVSVVLAGVTSFEFYEYSSAKNEAIAELNVEAEKKVYRLSESLVVPLWEIDNVWAMRVISNEITDKAIYAIIVNADGNLFVGKKRDENWYPISAMDDIKGDYISVEREIRREGEEIGNVKIYMTKKFLLDELQEAALVEFSIALLLGLAGLLVLSVMLNQMVIGPIQQMLKSTEAIASGDYSGEINVSQDDEIGQLGKSINVMEQSIRMREAERDSALASASESESKTRALIENVHTAVLVRDRNTRVTTCNPLAQELFGLSEDQILGKSNFDQGWQFVDEQGLQMDSVDYPASRVLRTGKPVRNATLGIKGSNGQPLIWVLANAEPVFDEKDEISSVIVSFADISPLKVAEEALKEGERRFKKLVQLLPVPLAYVTKEGVFEFFNDRFVETFGYTHEELPTIEQWWELAYPDAEYRKWVMATWEAASQKASEKDEDIQPIEYNVTCKGGEVRTIEISGVFIGDHLLATLLDLTERKQSEAKLQRFSQALEQSGEAIMITDADGIIEHINQAFTNITGYSEEEALGKNPRILKSDQQDARFFERMWSTIEEGHVWQGKLVNRKKSGDLYPAMLSISPIKNTVGEITNFVSVQQNLEQFEALEAQFHQAQKMEAIGTLVGGIAHDFNNALAGITGNLYLAKRKVADLPDVVARLESVEKLSFRAAATIQQLLAFSRKGIVKMAPITIAAFLKEVVKLQQATIPENVTVLLEIEESGMYVKGDVNQLQQVMMNLINNAYDAVAGVDDPSITISLRKFLPDDRFLEGNSELTADEYVAIKVKDNGCGIEQEHLAKIFEPFFTTKDIGKGSGLGLSMVYGTVHSHGGTVNVESEPGVGSEFTFYLPVLESDVAFELASESGEIVMGNCETILFADDNDTVLETGRDVLEGLGYKVLVATDGQEAIDEYRAHEHEIALVILDVVMPRKSGIQALQGIREINPDARVLFATGYDKLSALADKEAIREEAIITKPFAVSKLSQMVKKLLES</sequence>
<evidence type="ECO:0000256" key="8">
    <source>
        <dbReference type="ARBA" id="ARBA00022840"/>
    </source>
</evidence>
<dbReference type="InterPro" id="IPR013655">
    <property type="entry name" value="PAS_fold_3"/>
</dbReference>
<keyword evidence="11" id="KW-0472">Membrane</keyword>
<dbReference type="Gene3D" id="1.10.287.130">
    <property type="match status" value="1"/>
</dbReference>
<name>A0A2K8KX55_MARES</name>
<dbReference type="AlphaFoldDB" id="A0A2K8KX55"/>
<feature type="domain" description="Response regulatory" evidence="13">
    <location>
        <begin position="881"/>
        <end position="997"/>
    </location>
</feature>
<evidence type="ECO:0000259" key="14">
    <source>
        <dbReference type="PROSITE" id="PS50112"/>
    </source>
</evidence>
<dbReference type="SUPFAM" id="SSF55785">
    <property type="entry name" value="PYP-like sensor domain (PAS domain)"/>
    <property type="match status" value="3"/>
</dbReference>
<dbReference type="GO" id="GO:0006355">
    <property type="term" value="P:regulation of DNA-templated transcription"/>
    <property type="evidence" value="ECO:0007669"/>
    <property type="project" value="InterPro"/>
</dbReference>
<dbReference type="PANTHER" id="PTHR43065">
    <property type="entry name" value="SENSOR HISTIDINE KINASE"/>
    <property type="match status" value="1"/>
</dbReference>
<dbReference type="InterPro" id="IPR036097">
    <property type="entry name" value="HisK_dim/P_sf"/>
</dbReference>
<dbReference type="PROSITE" id="PS50113">
    <property type="entry name" value="PAC"/>
    <property type="match status" value="2"/>
</dbReference>
<dbReference type="EMBL" id="CP018799">
    <property type="protein sequence ID" value="ATX79505.1"/>
    <property type="molecule type" value="Genomic_DNA"/>
</dbReference>
<dbReference type="Pfam" id="PF02518">
    <property type="entry name" value="HATPase_c"/>
    <property type="match status" value="1"/>
</dbReference>
<dbReference type="Gene3D" id="3.40.50.2300">
    <property type="match status" value="1"/>
</dbReference>
<evidence type="ECO:0000256" key="10">
    <source>
        <dbReference type="PROSITE-ProRule" id="PRU00169"/>
    </source>
</evidence>
<evidence type="ECO:0000259" key="12">
    <source>
        <dbReference type="PROSITE" id="PS50109"/>
    </source>
</evidence>
<evidence type="ECO:0000256" key="1">
    <source>
        <dbReference type="ARBA" id="ARBA00000085"/>
    </source>
</evidence>
<keyword evidence="8" id="KW-0067">ATP-binding</keyword>
<dbReference type="SMART" id="SM00086">
    <property type="entry name" value="PAC"/>
    <property type="match status" value="3"/>
</dbReference>
<evidence type="ECO:0000256" key="11">
    <source>
        <dbReference type="SAM" id="Phobius"/>
    </source>
</evidence>
<dbReference type="GO" id="GO:0005524">
    <property type="term" value="F:ATP binding"/>
    <property type="evidence" value="ECO:0007669"/>
    <property type="project" value="UniProtKB-KW"/>
</dbReference>
<dbReference type="SUPFAM" id="SSF158472">
    <property type="entry name" value="HAMP domain-like"/>
    <property type="match status" value="1"/>
</dbReference>
<dbReference type="Pfam" id="PF00072">
    <property type="entry name" value="Response_reg"/>
    <property type="match status" value="1"/>
</dbReference>
<dbReference type="Proteomes" id="UP000231701">
    <property type="component" value="Chromosome"/>
</dbReference>
<keyword evidence="4 10" id="KW-0597">Phosphoprotein</keyword>
<feature type="domain" description="PAS" evidence="14">
    <location>
        <begin position="373"/>
        <end position="428"/>
    </location>
</feature>
<dbReference type="Gene3D" id="3.30.450.20">
    <property type="entry name" value="PAS domain"/>
    <property type="match status" value="3"/>
</dbReference>
<keyword evidence="5" id="KW-0808">Transferase</keyword>
<evidence type="ECO:0000259" key="15">
    <source>
        <dbReference type="PROSITE" id="PS50113"/>
    </source>
</evidence>
<dbReference type="SMART" id="SM00387">
    <property type="entry name" value="HATPase_c"/>
    <property type="match status" value="1"/>
</dbReference>
<dbReference type="CDD" id="cd06225">
    <property type="entry name" value="HAMP"/>
    <property type="match status" value="1"/>
</dbReference>
<dbReference type="SUPFAM" id="SSF55874">
    <property type="entry name" value="ATPase domain of HSP90 chaperone/DNA topoisomerase II/histidine kinase"/>
    <property type="match status" value="1"/>
</dbReference>
<dbReference type="Pfam" id="PF13426">
    <property type="entry name" value="PAS_9"/>
    <property type="match status" value="1"/>
</dbReference>
<feature type="domain" description="PAS" evidence="14">
    <location>
        <begin position="497"/>
        <end position="543"/>
    </location>
</feature>
<dbReference type="InterPro" id="IPR035965">
    <property type="entry name" value="PAS-like_dom_sf"/>
</dbReference>
<feature type="domain" description="PAC" evidence="15">
    <location>
        <begin position="319"/>
        <end position="372"/>
    </location>
</feature>
<evidence type="ECO:0000259" key="13">
    <source>
        <dbReference type="PROSITE" id="PS50110"/>
    </source>
</evidence>
<dbReference type="InterPro" id="IPR005467">
    <property type="entry name" value="His_kinase_dom"/>
</dbReference>
<dbReference type="SUPFAM" id="SSF52172">
    <property type="entry name" value="CheY-like"/>
    <property type="match status" value="1"/>
</dbReference>
<dbReference type="InterPro" id="IPR000700">
    <property type="entry name" value="PAS-assoc_C"/>
</dbReference>
<dbReference type="NCBIfam" id="TIGR00229">
    <property type="entry name" value="sensory_box"/>
    <property type="match status" value="3"/>
</dbReference>
<feature type="domain" description="PAS" evidence="14">
    <location>
        <begin position="239"/>
        <end position="285"/>
    </location>
</feature>
<feature type="domain" description="Histidine kinase" evidence="12">
    <location>
        <begin position="635"/>
        <end position="860"/>
    </location>
</feature>
<dbReference type="OrthoDB" id="5389366at2"/>
<dbReference type="Pfam" id="PF08447">
    <property type="entry name" value="PAS_3"/>
    <property type="match status" value="1"/>
</dbReference>
<comment type="catalytic activity">
    <reaction evidence="1">
        <text>ATP + protein L-histidine = ADP + protein N-phospho-L-histidine.</text>
        <dbReference type="EC" id="2.7.13.3"/>
    </reaction>
</comment>
<evidence type="ECO:0000256" key="3">
    <source>
        <dbReference type="ARBA" id="ARBA00012438"/>
    </source>
</evidence>